<organism evidence="1 2">
    <name type="scientific">Brevibacillus panacihumi</name>
    <dbReference type="NCBI Taxonomy" id="497735"/>
    <lineage>
        <taxon>Bacteria</taxon>
        <taxon>Bacillati</taxon>
        <taxon>Bacillota</taxon>
        <taxon>Bacilli</taxon>
        <taxon>Bacillales</taxon>
        <taxon>Paenibacillaceae</taxon>
        <taxon>Brevibacillus</taxon>
    </lineage>
</organism>
<evidence type="ECO:0000313" key="2">
    <source>
        <dbReference type="Proteomes" id="UP000281915"/>
    </source>
</evidence>
<comment type="caution">
    <text evidence="1">The sequence shown here is derived from an EMBL/GenBank/DDBJ whole genome shotgun (WGS) entry which is preliminary data.</text>
</comment>
<name>A0A3M8BZC8_9BACL</name>
<dbReference type="AlphaFoldDB" id="A0A3M8BZC8"/>
<gene>
    <name evidence="1" type="ORF">EDM58_24475</name>
</gene>
<dbReference type="Pfam" id="PF18928">
    <property type="entry name" value="DUF5677"/>
    <property type="match status" value="1"/>
</dbReference>
<dbReference type="RefSeq" id="WP_122915663.1">
    <property type="nucleotide sequence ID" value="NZ_RHHT01000079.1"/>
</dbReference>
<accession>A0A3M8BZC8</accession>
<evidence type="ECO:0000313" key="1">
    <source>
        <dbReference type="EMBL" id="RNB68778.1"/>
    </source>
</evidence>
<dbReference type="Proteomes" id="UP000281915">
    <property type="component" value="Unassembled WGS sequence"/>
</dbReference>
<proteinExistence type="predicted"/>
<dbReference type="InterPro" id="IPR043733">
    <property type="entry name" value="DUF5677"/>
</dbReference>
<dbReference type="EMBL" id="RHHT01000079">
    <property type="protein sequence ID" value="RNB68778.1"/>
    <property type="molecule type" value="Genomic_DNA"/>
</dbReference>
<sequence length="490" mass="57463">MDKDKQFSKLSDHTFKKGVLYTPFNSSLGDQLSLSPWAIEWLPEYLWLALILEQYGREDGLNVVSRIAGELSKIDKGLCIPMLSKIIELEPQKQRIFYEVICKWATRDVLSPLTIIYRTDKYALFYEYFSDFETSIDEKTVTLQNVIEKNLFHQTNEATDIRFLILWFNVFAERIHFARGMEITKALVEYPKLSHDHQEMRLYRSLIRSSEMALRFREGNGDFPKRFWHSLGLLTKCRTFIIDYGEQVGGSVSFLEDAVNTIDYLMANNKESLLTDEKFSVCLGIATYALKIYKEVLESRIGDGILGRNALRTITEVYVTLKYMSLKEQDQPDIWKAFKDYGIGKYKYVILKAREVEPDLEKHHFALPVLEALLNEDKGEEFTNMDTRLFDNQNIRKKFEAIGENDLYDLYYEYDTNFTHGLWGAIRESAMIFCDNPSHKYHTVPDITFEQKLRSVEHDCEYVLKKLFNQLSSFYEFPDFFIDKYGGLDD</sequence>
<reference evidence="1 2" key="1">
    <citation type="submission" date="2018-10" db="EMBL/GenBank/DDBJ databases">
        <title>Phylogenomics of Brevibacillus.</title>
        <authorList>
            <person name="Dunlap C."/>
        </authorList>
    </citation>
    <scope>NUCLEOTIDE SEQUENCE [LARGE SCALE GENOMIC DNA]</scope>
    <source>
        <strain evidence="1 2">JCM 15085</strain>
    </source>
</reference>
<protein>
    <submittedName>
        <fullName evidence="1">Uncharacterized protein</fullName>
    </submittedName>
</protein>